<gene>
    <name evidence="8" type="ORF">C7383_12025</name>
</gene>
<sequence>MGIREERDKRVKWFMNDRFGMFIHWGLYSIPAVGEWKRSYERISLEEYDKYFDAFNPVDYDPEKWARLAKGAGMKYAVLTVKHHEGFCLFDSQYTDFKATNTKCGRDLVREYVDAFRKEGLKVGLYYSLFDWHHPDYHHYGDLYHPMRDNEEFKDYKYDINRYLEYMHNQVRELCTNYGKIDLFWFDNSYGDMVGEKWKATELITMMRKLQPEMVINNRLECNASAKGSIGTSNPTVYAGDFVAPEQIIPPQGILDDEGMPLPWEASCTMNNNWGYVTNPNNYKTAKCLIRKLVECVSKGGNFLVNVSPDARGRIPSQSEKVLLEIKEWFEENEDSIVGCGKAALEKPEWGYYTQKGNKIYAHLFEQNIGPIPLKIETSRIKRITSLHDMSEVMIVTPWVTELFPDYTFINFQEPPQGTFPLQNEIDTVLEIELNGEEERQG</sequence>
<evidence type="ECO:0000259" key="7">
    <source>
        <dbReference type="Pfam" id="PF01120"/>
    </source>
</evidence>
<name>A0AB73SXV6_9FIRM</name>
<evidence type="ECO:0000256" key="3">
    <source>
        <dbReference type="ARBA" id="ARBA00012662"/>
    </source>
</evidence>
<dbReference type="Gene3D" id="3.20.20.80">
    <property type="entry name" value="Glycosidases"/>
    <property type="match status" value="1"/>
</dbReference>
<evidence type="ECO:0000256" key="6">
    <source>
        <dbReference type="ARBA" id="ARBA00023295"/>
    </source>
</evidence>
<keyword evidence="5" id="KW-0378">Hydrolase</keyword>
<dbReference type="SUPFAM" id="SSF51445">
    <property type="entry name" value="(Trans)glycosidases"/>
    <property type="match status" value="1"/>
</dbReference>
<dbReference type="GO" id="GO:0004560">
    <property type="term" value="F:alpha-L-fucosidase activity"/>
    <property type="evidence" value="ECO:0007669"/>
    <property type="project" value="InterPro"/>
</dbReference>
<dbReference type="Gene3D" id="2.60.40.1180">
    <property type="entry name" value="Golgi alpha-mannosidase II"/>
    <property type="match status" value="1"/>
</dbReference>
<dbReference type="EMBL" id="QGGY01000020">
    <property type="protein sequence ID" value="PWJ72219.1"/>
    <property type="molecule type" value="Genomic_DNA"/>
</dbReference>
<dbReference type="PANTHER" id="PTHR10030">
    <property type="entry name" value="ALPHA-L-FUCOSIDASE"/>
    <property type="match status" value="1"/>
</dbReference>
<evidence type="ECO:0000313" key="8">
    <source>
        <dbReference type="EMBL" id="PWJ72219.1"/>
    </source>
</evidence>
<keyword evidence="9" id="KW-1185">Reference proteome</keyword>
<dbReference type="AlphaFoldDB" id="A0AB73SXV6"/>
<dbReference type="InterPro" id="IPR057739">
    <property type="entry name" value="Glyco_hydro_29_N"/>
</dbReference>
<keyword evidence="6" id="KW-0326">Glycosidase</keyword>
<feature type="domain" description="Glycoside hydrolase family 29 N-terminal" evidence="7">
    <location>
        <begin position="8"/>
        <end position="334"/>
    </location>
</feature>
<proteinExistence type="inferred from homology"/>
<dbReference type="GO" id="GO:0005764">
    <property type="term" value="C:lysosome"/>
    <property type="evidence" value="ECO:0007669"/>
    <property type="project" value="TreeGrafter"/>
</dbReference>
<comment type="similarity">
    <text evidence="2">Belongs to the glycosyl hydrolase 29 family.</text>
</comment>
<dbReference type="InterPro" id="IPR016286">
    <property type="entry name" value="FUC_metazoa-typ"/>
</dbReference>
<dbReference type="InterPro" id="IPR013780">
    <property type="entry name" value="Glyco_hydro_b"/>
</dbReference>
<dbReference type="Proteomes" id="UP000245412">
    <property type="component" value="Unassembled WGS sequence"/>
</dbReference>
<keyword evidence="4" id="KW-0732">Signal</keyword>
<evidence type="ECO:0000313" key="9">
    <source>
        <dbReference type="Proteomes" id="UP000245412"/>
    </source>
</evidence>
<comment type="function">
    <text evidence="1">Alpha-L-fucosidase is responsible for hydrolyzing the alpha-1,6-linked fucose joined to the reducing-end N-acetylglucosamine of the carbohydrate moieties of glycoproteins.</text>
</comment>
<dbReference type="GO" id="GO:0006004">
    <property type="term" value="P:fucose metabolic process"/>
    <property type="evidence" value="ECO:0007669"/>
    <property type="project" value="InterPro"/>
</dbReference>
<dbReference type="EC" id="3.2.1.51" evidence="3"/>
<dbReference type="SMART" id="SM00812">
    <property type="entry name" value="Alpha_L_fucos"/>
    <property type="match status" value="1"/>
</dbReference>
<evidence type="ECO:0000256" key="5">
    <source>
        <dbReference type="ARBA" id="ARBA00022801"/>
    </source>
</evidence>
<protein>
    <recommendedName>
        <fullName evidence="3">alpha-L-fucosidase</fullName>
        <ecNumber evidence="3">3.2.1.51</ecNumber>
    </recommendedName>
</protein>
<organism evidence="8 9">
    <name type="scientific">Murimonas intestini</name>
    <dbReference type="NCBI Taxonomy" id="1337051"/>
    <lineage>
        <taxon>Bacteria</taxon>
        <taxon>Bacillati</taxon>
        <taxon>Bacillota</taxon>
        <taxon>Clostridia</taxon>
        <taxon>Lachnospirales</taxon>
        <taxon>Lachnospiraceae</taxon>
        <taxon>Murimonas</taxon>
    </lineage>
</organism>
<evidence type="ECO:0000256" key="1">
    <source>
        <dbReference type="ARBA" id="ARBA00004071"/>
    </source>
</evidence>
<dbReference type="InterPro" id="IPR017853">
    <property type="entry name" value="GH"/>
</dbReference>
<dbReference type="Pfam" id="PF01120">
    <property type="entry name" value="Alpha_L_fucos"/>
    <property type="match status" value="1"/>
</dbReference>
<dbReference type="PRINTS" id="PR00741">
    <property type="entry name" value="GLHYDRLASE29"/>
</dbReference>
<evidence type="ECO:0000256" key="4">
    <source>
        <dbReference type="ARBA" id="ARBA00022729"/>
    </source>
</evidence>
<dbReference type="GO" id="GO:0016139">
    <property type="term" value="P:glycoside catabolic process"/>
    <property type="evidence" value="ECO:0007669"/>
    <property type="project" value="TreeGrafter"/>
</dbReference>
<evidence type="ECO:0000256" key="2">
    <source>
        <dbReference type="ARBA" id="ARBA00007951"/>
    </source>
</evidence>
<dbReference type="InterPro" id="IPR000933">
    <property type="entry name" value="Glyco_hydro_29"/>
</dbReference>
<dbReference type="PANTHER" id="PTHR10030:SF37">
    <property type="entry name" value="ALPHA-L-FUCOSIDASE-RELATED"/>
    <property type="match status" value="1"/>
</dbReference>
<comment type="caution">
    <text evidence="8">The sequence shown here is derived from an EMBL/GenBank/DDBJ whole genome shotgun (WGS) entry which is preliminary data.</text>
</comment>
<accession>A0AB73SXV6</accession>
<dbReference type="PIRSF" id="PIRSF001092">
    <property type="entry name" value="Alpha-L-fucosidase"/>
    <property type="match status" value="1"/>
</dbReference>
<reference evidence="8 9" key="1">
    <citation type="submission" date="2018-05" db="EMBL/GenBank/DDBJ databases">
        <authorList>
            <person name="Goeker M."/>
            <person name="Huntemann M."/>
            <person name="Clum A."/>
            <person name="Pillay M."/>
            <person name="Palaniappan K."/>
            <person name="Varghese N."/>
            <person name="Mikhailova N."/>
            <person name="Stamatis D."/>
            <person name="Reddy T."/>
            <person name="Daum C."/>
            <person name="Shapiro N."/>
            <person name="Ivanova N."/>
            <person name="Kyrpides N."/>
            <person name="Woyke T."/>
        </authorList>
    </citation>
    <scope>NUCLEOTIDE SEQUENCE [LARGE SCALE GENOMIC DNA]</scope>
    <source>
        <strain evidence="8 9">DSM 26524</strain>
    </source>
</reference>